<dbReference type="EMBL" id="JAAZSQ010000022">
    <property type="protein sequence ID" value="NKX56322.1"/>
    <property type="molecule type" value="Genomic_DNA"/>
</dbReference>
<dbReference type="GO" id="GO:0003676">
    <property type="term" value="F:nucleic acid binding"/>
    <property type="evidence" value="ECO:0007669"/>
    <property type="project" value="InterPro"/>
</dbReference>
<reference evidence="2 3" key="1">
    <citation type="submission" date="2020-04" db="EMBL/GenBank/DDBJ databases">
        <title>Arthrobacter sp. nov.</title>
        <authorList>
            <person name="Liu S."/>
        </authorList>
    </citation>
    <scope>NUCLEOTIDE SEQUENCE [LARGE SCALE GENOMIC DNA]</scope>
    <source>
        <strain evidence="2 3">E918</strain>
    </source>
</reference>
<evidence type="ECO:0000259" key="1">
    <source>
        <dbReference type="Pfam" id="PF01844"/>
    </source>
</evidence>
<evidence type="ECO:0000313" key="3">
    <source>
        <dbReference type="Proteomes" id="UP000544090"/>
    </source>
</evidence>
<dbReference type="AlphaFoldDB" id="A0A7X6HFR2"/>
<dbReference type="InterPro" id="IPR003615">
    <property type="entry name" value="HNH_nuc"/>
</dbReference>
<gene>
    <name evidence="2" type="ORF">HGG74_17680</name>
</gene>
<proteinExistence type="predicted"/>
<keyword evidence="3" id="KW-1185">Reference proteome</keyword>
<evidence type="ECO:0000313" key="2">
    <source>
        <dbReference type="EMBL" id="NKX56322.1"/>
    </source>
</evidence>
<keyword evidence="2" id="KW-0255">Endonuclease</keyword>
<keyword evidence="2" id="KW-0540">Nuclease</keyword>
<keyword evidence="2" id="KW-0378">Hydrolase</keyword>
<dbReference type="CDD" id="cd00085">
    <property type="entry name" value="HNHc"/>
    <property type="match status" value="1"/>
</dbReference>
<protein>
    <submittedName>
        <fullName evidence="2">Restriction endonuclease</fullName>
    </submittedName>
</protein>
<dbReference type="GO" id="GO:0004519">
    <property type="term" value="F:endonuclease activity"/>
    <property type="evidence" value="ECO:0007669"/>
    <property type="project" value="UniProtKB-KW"/>
</dbReference>
<comment type="caution">
    <text evidence="2">The sequence shown here is derived from an EMBL/GenBank/DDBJ whole genome shotgun (WGS) entry which is preliminary data.</text>
</comment>
<organism evidence="2 3">
    <name type="scientific">Arthrobacter mobilis</name>
    <dbReference type="NCBI Taxonomy" id="2724944"/>
    <lineage>
        <taxon>Bacteria</taxon>
        <taxon>Bacillati</taxon>
        <taxon>Actinomycetota</taxon>
        <taxon>Actinomycetes</taxon>
        <taxon>Micrococcales</taxon>
        <taxon>Micrococcaceae</taxon>
        <taxon>Arthrobacter</taxon>
    </lineage>
</organism>
<name>A0A7X6HFR2_9MICC</name>
<dbReference type="RefSeq" id="WP_168488496.1">
    <property type="nucleotide sequence ID" value="NZ_JAAZSQ010000022.1"/>
</dbReference>
<dbReference type="Pfam" id="PF01844">
    <property type="entry name" value="HNH"/>
    <property type="match status" value="1"/>
</dbReference>
<dbReference type="InterPro" id="IPR002711">
    <property type="entry name" value="HNH"/>
</dbReference>
<dbReference type="GO" id="GO:0008270">
    <property type="term" value="F:zinc ion binding"/>
    <property type="evidence" value="ECO:0007669"/>
    <property type="project" value="InterPro"/>
</dbReference>
<feature type="domain" description="HNH" evidence="1">
    <location>
        <begin position="189"/>
        <end position="245"/>
    </location>
</feature>
<sequence>MAAIILAWKPGIRDGWQPAYPDAVEHVAEAGTFAARWSVGQRRNIPAGTEAWLLLQGRHARGLVGHATVTAEPYSGAGLAAPDDAVNFVDLAVDALLPRGEGIPVDELLARVPGVPWKAVRSSGTVLKAEHEPALRALWAENVLPSGPDPTLPVPGTLPGPAVERVLANRYERDLQARHACMEHHGTSCSACGFNFEAVYGELGHGFIHVHHVVPAALLGPAYELDPITDLVPLCANCHAMAHARADLVSPGELRRILGTSRSVLGDVASPEQEAAWDDARRILEQR</sequence>
<accession>A0A7X6HFR2</accession>
<dbReference type="Proteomes" id="UP000544090">
    <property type="component" value="Unassembled WGS sequence"/>
</dbReference>